<reference evidence="9" key="1">
    <citation type="journal article" date="2021" name="Nat. Commun.">
        <title>Genetic determinants of endophytism in the Arabidopsis root mycobiome.</title>
        <authorList>
            <person name="Mesny F."/>
            <person name="Miyauchi S."/>
            <person name="Thiergart T."/>
            <person name="Pickel B."/>
            <person name="Atanasova L."/>
            <person name="Karlsson M."/>
            <person name="Huettel B."/>
            <person name="Barry K.W."/>
            <person name="Haridas S."/>
            <person name="Chen C."/>
            <person name="Bauer D."/>
            <person name="Andreopoulos W."/>
            <person name="Pangilinan J."/>
            <person name="LaButti K."/>
            <person name="Riley R."/>
            <person name="Lipzen A."/>
            <person name="Clum A."/>
            <person name="Drula E."/>
            <person name="Henrissat B."/>
            <person name="Kohler A."/>
            <person name="Grigoriev I.V."/>
            <person name="Martin F.M."/>
            <person name="Hacquard S."/>
        </authorList>
    </citation>
    <scope>NUCLEOTIDE SEQUENCE</scope>
    <source>
        <strain evidence="9">MPI-CAGE-CH-0235</strain>
    </source>
</reference>
<dbReference type="InterPro" id="IPR049326">
    <property type="entry name" value="Rhodopsin_dom_fungi"/>
</dbReference>
<feature type="region of interest" description="Disordered" evidence="6">
    <location>
        <begin position="319"/>
        <end position="338"/>
    </location>
</feature>
<dbReference type="Pfam" id="PF20684">
    <property type="entry name" value="Fung_rhodopsin"/>
    <property type="match status" value="1"/>
</dbReference>
<proteinExistence type="inferred from homology"/>
<feature type="region of interest" description="Disordered" evidence="6">
    <location>
        <begin position="361"/>
        <end position="384"/>
    </location>
</feature>
<dbReference type="GO" id="GO:0016020">
    <property type="term" value="C:membrane"/>
    <property type="evidence" value="ECO:0007669"/>
    <property type="project" value="UniProtKB-SubCell"/>
</dbReference>
<evidence type="ECO:0000256" key="1">
    <source>
        <dbReference type="ARBA" id="ARBA00004141"/>
    </source>
</evidence>
<comment type="similarity">
    <text evidence="5">Belongs to the SAT4 family.</text>
</comment>
<feature type="transmembrane region" description="Helical" evidence="7">
    <location>
        <begin position="74"/>
        <end position="92"/>
    </location>
</feature>
<evidence type="ECO:0000313" key="10">
    <source>
        <dbReference type="Proteomes" id="UP000813444"/>
    </source>
</evidence>
<evidence type="ECO:0000256" key="7">
    <source>
        <dbReference type="SAM" id="Phobius"/>
    </source>
</evidence>
<feature type="domain" description="Rhodopsin" evidence="8">
    <location>
        <begin position="58"/>
        <end position="296"/>
    </location>
</feature>
<feature type="transmembrane region" description="Helical" evidence="7">
    <location>
        <begin position="237"/>
        <end position="256"/>
    </location>
</feature>
<dbReference type="EMBL" id="JAGPNK010000009">
    <property type="protein sequence ID" value="KAH7313900.1"/>
    <property type="molecule type" value="Genomic_DNA"/>
</dbReference>
<protein>
    <recommendedName>
        <fullName evidence="8">Rhodopsin domain-containing protein</fullName>
    </recommendedName>
</protein>
<dbReference type="OrthoDB" id="444631at2759"/>
<feature type="transmembrane region" description="Helical" evidence="7">
    <location>
        <begin position="206"/>
        <end position="225"/>
    </location>
</feature>
<feature type="transmembrane region" description="Helical" evidence="7">
    <location>
        <begin position="154"/>
        <end position="178"/>
    </location>
</feature>
<evidence type="ECO:0000256" key="3">
    <source>
        <dbReference type="ARBA" id="ARBA00022989"/>
    </source>
</evidence>
<evidence type="ECO:0000256" key="5">
    <source>
        <dbReference type="ARBA" id="ARBA00038359"/>
    </source>
</evidence>
<comment type="caution">
    <text evidence="9">The sequence shown here is derived from an EMBL/GenBank/DDBJ whole genome shotgun (WGS) entry which is preliminary data.</text>
</comment>
<keyword evidence="2 7" id="KW-0812">Transmembrane</keyword>
<gene>
    <name evidence="9" type="ORF">B0I35DRAFT_436077</name>
</gene>
<keyword evidence="10" id="KW-1185">Reference proteome</keyword>
<dbReference type="AlphaFoldDB" id="A0A8K0SSR7"/>
<evidence type="ECO:0000256" key="2">
    <source>
        <dbReference type="ARBA" id="ARBA00022692"/>
    </source>
</evidence>
<evidence type="ECO:0000313" key="9">
    <source>
        <dbReference type="EMBL" id="KAH7313900.1"/>
    </source>
</evidence>
<sequence>MENFTSYPAEVQEQILSRPAREPPEGRDSNFINPSNHNDMAIAVMVLCMTIVTAFGLLRLYARLFIVQKLALEDYIGFAAYGAYSGAVWVMIQYMYTGGFLVHQWDIQVRHLLHLLYVLLVLRMSYALLMLLAKTAILIEWTRIFVPHGTRNTFFWATQIALVTNILVYVIGIIMSVVSCVPTEKIWEPWLEGRCFDRKAIDVTTAAFNLFLDIYILILPQRFIWSLQMSRPRKIGVSLIFSIGLLIVICAAGRLWANVALDYQGDTTYDSSINAIWAFVEMSGVLVVFCAPGVPKAFSHQGVFSRVITSFRTWTRLSGSTSQQKNHGSDGDDSWVKPNYSGKSRDIRVFTDIELTRTTLESGPGIEDSTIRSKSSTDPIITSH</sequence>
<accession>A0A8K0SSR7</accession>
<feature type="transmembrane region" description="Helical" evidence="7">
    <location>
        <begin position="276"/>
        <end position="294"/>
    </location>
</feature>
<name>A0A8K0SSR7_9HYPO</name>
<comment type="subcellular location">
    <subcellularLocation>
        <location evidence="1">Membrane</location>
        <topology evidence="1">Multi-pass membrane protein</topology>
    </subcellularLocation>
</comment>
<feature type="transmembrane region" description="Helical" evidence="7">
    <location>
        <begin position="40"/>
        <end position="62"/>
    </location>
</feature>
<evidence type="ECO:0000256" key="6">
    <source>
        <dbReference type="SAM" id="MobiDB-lite"/>
    </source>
</evidence>
<dbReference type="InterPro" id="IPR052337">
    <property type="entry name" value="SAT4-like"/>
</dbReference>
<dbReference type="Proteomes" id="UP000813444">
    <property type="component" value="Unassembled WGS sequence"/>
</dbReference>
<evidence type="ECO:0000256" key="4">
    <source>
        <dbReference type="ARBA" id="ARBA00023136"/>
    </source>
</evidence>
<feature type="transmembrane region" description="Helical" evidence="7">
    <location>
        <begin position="112"/>
        <end position="133"/>
    </location>
</feature>
<keyword evidence="4 7" id="KW-0472">Membrane</keyword>
<evidence type="ECO:0000259" key="8">
    <source>
        <dbReference type="Pfam" id="PF20684"/>
    </source>
</evidence>
<organism evidence="9 10">
    <name type="scientific">Stachybotrys elegans</name>
    <dbReference type="NCBI Taxonomy" id="80388"/>
    <lineage>
        <taxon>Eukaryota</taxon>
        <taxon>Fungi</taxon>
        <taxon>Dikarya</taxon>
        <taxon>Ascomycota</taxon>
        <taxon>Pezizomycotina</taxon>
        <taxon>Sordariomycetes</taxon>
        <taxon>Hypocreomycetidae</taxon>
        <taxon>Hypocreales</taxon>
        <taxon>Stachybotryaceae</taxon>
        <taxon>Stachybotrys</taxon>
    </lineage>
</organism>
<dbReference type="PANTHER" id="PTHR33048:SF47">
    <property type="entry name" value="INTEGRAL MEMBRANE PROTEIN-RELATED"/>
    <property type="match status" value="1"/>
</dbReference>
<dbReference type="PANTHER" id="PTHR33048">
    <property type="entry name" value="PTH11-LIKE INTEGRAL MEMBRANE PROTEIN (AFU_ORTHOLOGUE AFUA_5G11245)"/>
    <property type="match status" value="1"/>
</dbReference>
<keyword evidence="3 7" id="KW-1133">Transmembrane helix</keyword>
<feature type="compositionally biased region" description="Polar residues" evidence="6">
    <location>
        <begin position="372"/>
        <end position="384"/>
    </location>
</feature>